<dbReference type="CDD" id="cd03255">
    <property type="entry name" value="ABC_MJ0796_LolCDE_FtsE"/>
    <property type="match status" value="1"/>
</dbReference>
<gene>
    <name evidence="6" type="ORF">C0630_00640</name>
</gene>
<sequence length="235" mass="25915">MQNKHNKPLLVVENLLHSYREGGDSRPILNGIDLQVAEHECIALLGRSGSGKSTLLNMLAGIDTPQEGRIQVMGQDINALSERDRTLLRRRHIGFVYQFFNLIPTLTVAENVGLPLELNGLKELEISRMVGLILSDVGLGDRWNAFPDQLSGGEQQRIAIARALIHNPTIVLADEPTGNLDAETGDQILGILIGLSRQLKRTLIIVTHSLEVAERADRILTLSDGILSERGELLW</sequence>
<evidence type="ECO:0000313" key="6">
    <source>
        <dbReference type="EMBL" id="PLX63668.1"/>
    </source>
</evidence>
<evidence type="ECO:0000256" key="3">
    <source>
        <dbReference type="ARBA" id="ARBA00022840"/>
    </source>
</evidence>
<feature type="domain" description="ABC transporter" evidence="5">
    <location>
        <begin position="10"/>
        <end position="234"/>
    </location>
</feature>
<proteinExistence type="inferred from homology"/>
<dbReference type="InterPro" id="IPR015854">
    <property type="entry name" value="ABC_transpr_LolD-like"/>
</dbReference>
<evidence type="ECO:0000256" key="2">
    <source>
        <dbReference type="ARBA" id="ARBA00022741"/>
    </source>
</evidence>
<dbReference type="RefSeq" id="WP_273437227.1">
    <property type="nucleotide sequence ID" value="NZ_CAXXYC010000003.1"/>
</dbReference>
<evidence type="ECO:0000313" key="7">
    <source>
        <dbReference type="Proteomes" id="UP000235015"/>
    </source>
</evidence>
<organism evidence="6 7">
    <name type="scientific">Sedimenticola selenatireducens</name>
    <dbReference type="NCBI Taxonomy" id="191960"/>
    <lineage>
        <taxon>Bacteria</taxon>
        <taxon>Pseudomonadati</taxon>
        <taxon>Pseudomonadota</taxon>
        <taxon>Gammaproteobacteria</taxon>
        <taxon>Chromatiales</taxon>
        <taxon>Sedimenticolaceae</taxon>
        <taxon>Sedimenticola</taxon>
    </lineage>
</organism>
<keyword evidence="1" id="KW-0813">Transport</keyword>
<dbReference type="PROSITE" id="PS00211">
    <property type="entry name" value="ABC_TRANSPORTER_1"/>
    <property type="match status" value="1"/>
</dbReference>
<dbReference type="PANTHER" id="PTHR24220">
    <property type="entry name" value="IMPORT ATP-BINDING PROTEIN"/>
    <property type="match status" value="1"/>
</dbReference>
<comment type="caution">
    <text evidence="6">The sequence shown here is derived from an EMBL/GenBank/DDBJ whole genome shotgun (WGS) entry which is preliminary data.</text>
</comment>
<dbReference type="InterPro" id="IPR017911">
    <property type="entry name" value="MacB-like_ATP-bd"/>
</dbReference>
<dbReference type="SUPFAM" id="SSF52540">
    <property type="entry name" value="P-loop containing nucleoside triphosphate hydrolases"/>
    <property type="match status" value="1"/>
</dbReference>
<dbReference type="STRING" id="1111735.GCA_000428045_03248"/>
<dbReference type="GO" id="GO:1902495">
    <property type="term" value="C:transmembrane transporter complex"/>
    <property type="evidence" value="ECO:0007669"/>
    <property type="project" value="UniProtKB-ARBA"/>
</dbReference>
<dbReference type="GO" id="GO:0005886">
    <property type="term" value="C:plasma membrane"/>
    <property type="evidence" value="ECO:0007669"/>
    <property type="project" value="TreeGrafter"/>
</dbReference>
<dbReference type="Gene3D" id="3.40.50.300">
    <property type="entry name" value="P-loop containing nucleotide triphosphate hydrolases"/>
    <property type="match status" value="1"/>
</dbReference>
<dbReference type="InterPro" id="IPR017871">
    <property type="entry name" value="ABC_transporter-like_CS"/>
</dbReference>
<name>A0A2N6D1V1_9GAMM</name>
<dbReference type="InterPro" id="IPR003593">
    <property type="entry name" value="AAA+_ATPase"/>
</dbReference>
<dbReference type="FunFam" id="3.40.50.300:FF:000032">
    <property type="entry name" value="Export ABC transporter ATP-binding protein"/>
    <property type="match status" value="1"/>
</dbReference>
<dbReference type="InterPro" id="IPR027417">
    <property type="entry name" value="P-loop_NTPase"/>
</dbReference>
<evidence type="ECO:0000259" key="5">
    <source>
        <dbReference type="PROSITE" id="PS50893"/>
    </source>
</evidence>
<reference evidence="6 7" key="1">
    <citation type="submission" date="2017-11" db="EMBL/GenBank/DDBJ databases">
        <title>Genome-resolved metagenomics identifies genetic mobility, metabolic interactions, and unexpected diversity in perchlorate-reducing communities.</title>
        <authorList>
            <person name="Barnum T.P."/>
            <person name="Figueroa I.A."/>
            <person name="Carlstrom C.I."/>
            <person name="Lucas L.N."/>
            <person name="Engelbrektson A.L."/>
            <person name="Coates J.D."/>
        </authorList>
    </citation>
    <scope>NUCLEOTIDE SEQUENCE [LARGE SCALE GENOMIC DNA]</scope>
    <source>
        <strain evidence="6">BM301</strain>
    </source>
</reference>
<dbReference type="GO" id="GO:0005524">
    <property type="term" value="F:ATP binding"/>
    <property type="evidence" value="ECO:0007669"/>
    <property type="project" value="UniProtKB-KW"/>
</dbReference>
<comment type="similarity">
    <text evidence="4">Belongs to the ABC transporter superfamily. Macrolide exporter (TC 3.A.1.122) family.</text>
</comment>
<dbReference type="InterPro" id="IPR003439">
    <property type="entry name" value="ABC_transporter-like_ATP-bd"/>
</dbReference>
<dbReference type="GO" id="GO:0022857">
    <property type="term" value="F:transmembrane transporter activity"/>
    <property type="evidence" value="ECO:0007669"/>
    <property type="project" value="TreeGrafter"/>
</dbReference>
<keyword evidence="2" id="KW-0547">Nucleotide-binding</keyword>
<dbReference type="PROSITE" id="PS50893">
    <property type="entry name" value="ABC_TRANSPORTER_2"/>
    <property type="match status" value="1"/>
</dbReference>
<dbReference type="GO" id="GO:0016887">
    <property type="term" value="F:ATP hydrolysis activity"/>
    <property type="evidence" value="ECO:0007669"/>
    <property type="project" value="InterPro"/>
</dbReference>
<dbReference type="EMBL" id="PKUN01000001">
    <property type="protein sequence ID" value="PLX63668.1"/>
    <property type="molecule type" value="Genomic_DNA"/>
</dbReference>
<evidence type="ECO:0000256" key="4">
    <source>
        <dbReference type="ARBA" id="ARBA00038388"/>
    </source>
</evidence>
<evidence type="ECO:0000256" key="1">
    <source>
        <dbReference type="ARBA" id="ARBA00022448"/>
    </source>
</evidence>
<dbReference type="SMART" id="SM00382">
    <property type="entry name" value="AAA"/>
    <property type="match status" value="1"/>
</dbReference>
<dbReference type="Proteomes" id="UP000235015">
    <property type="component" value="Unassembled WGS sequence"/>
</dbReference>
<keyword evidence="3 6" id="KW-0067">ATP-binding</keyword>
<protein>
    <submittedName>
        <fullName evidence="6">ABC transporter ATP-binding protein</fullName>
    </submittedName>
</protein>
<dbReference type="PANTHER" id="PTHR24220:SF685">
    <property type="entry name" value="ABC TRANSPORTER RELATED"/>
    <property type="match status" value="1"/>
</dbReference>
<accession>A0A2N6D1V1</accession>
<dbReference type="AlphaFoldDB" id="A0A2N6D1V1"/>
<dbReference type="Pfam" id="PF00005">
    <property type="entry name" value="ABC_tran"/>
    <property type="match status" value="1"/>
</dbReference>